<reference evidence="2" key="1">
    <citation type="journal article" date="2022" name="Nat. Commun.">
        <title>Chromosome evolution and the genetic basis of agronomically important traits in greater yam.</title>
        <authorList>
            <person name="Bredeson J.V."/>
            <person name="Lyons J.B."/>
            <person name="Oniyinde I.O."/>
            <person name="Okereke N.R."/>
            <person name="Kolade O."/>
            <person name="Nnabue I."/>
            <person name="Nwadili C.O."/>
            <person name="Hribova E."/>
            <person name="Parker M."/>
            <person name="Nwogha J."/>
            <person name="Shu S."/>
            <person name="Carlson J."/>
            <person name="Kariba R."/>
            <person name="Muthemba S."/>
            <person name="Knop K."/>
            <person name="Barton G.J."/>
            <person name="Sherwood A.V."/>
            <person name="Lopez-Montes A."/>
            <person name="Asiedu R."/>
            <person name="Jamnadass R."/>
            <person name="Muchugi A."/>
            <person name="Goodstein D."/>
            <person name="Egesi C.N."/>
            <person name="Featherston J."/>
            <person name="Asfaw A."/>
            <person name="Simpson G.G."/>
            <person name="Dolezel J."/>
            <person name="Hendre P.S."/>
            <person name="Van Deynze A."/>
            <person name="Kumar P.L."/>
            <person name="Obidiegwu J.E."/>
            <person name="Bhattacharjee R."/>
            <person name="Rokhsar D.S."/>
        </authorList>
    </citation>
    <scope>NUCLEOTIDE SEQUENCE [LARGE SCALE GENOMIC DNA]</scope>
    <source>
        <strain evidence="2">cv. TDa95/00328</strain>
    </source>
</reference>
<evidence type="ECO:0000313" key="1">
    <source>
        <dbReference type="EMBL" id="KAH7682013.1"/>
    </source>
</evidence>
<accession>A0ACB7W3E6</accession>
<dbReference type="Proteomes" id="UP000827976">
    <property type="component" value="Chromosome 5"/>
</dbReference>
<gene>
    <name evidence="1" type="ORF">IHE45_05G095200</name>
</gene>
<evidence type="ECO:0000313" key="2">
    <source>
        <dbReference type="Proteomes" id="UP000827976"/>
    </source>
</evidence>
<protein>
    <submittedName>
        <fullName evidence="1">Acid phosphatase protein</fullName>
        <ecNumber evidence="1">3.1.3.2</ecNumber>
    </submittedName>
</protein>
<proteinExistence type="predicted"/>
<keyword evidence="2" id="KW-1185">Reference proteome</keyword>
<comment type="caution">
    <text evidence="1">The sequence shown here is derived from an EMBL/GenBank/DDBJ whole genome shotgun (WGS) entry which is preliminary data.</text>
</comment>
<organism evidence="1 2">
    <name type="scientific">Dioscorea alata</name>
    <name type="common">Purple yam</name>
    <dbReference type="NCBI Taxonomy" id="55571"/>
    <lineage>
        <taxon>Eukaryota</taxon>
        <taxon>Viridiplantae</taxon>
        <taxon>Streptophyta</taxon>
        <taxon>Embryophyta</taxon>
        <taxon>Tracheophyta</taxon>
        <taxon>Spermatophyta</taxon>
        <taxon>Magnoliopsida</taxon>
        <taxon>Liliopsida</taxon>
        <taxon>Dioscoreales</taxon>
        <taxon>Dioscoreaceae</taxon>
        <taxon>Dioscorea</taxon>
    </lineage>
</organism>
<keyword evidence="1" id="KW-0378">Hydrolase</keyword>
<dbReference type="EMBL" id="CM037015">
    <property type="protein sequence ID" value="KAH7682013.1"/>
    <property type="molecule type" value="Genomic_DNA"/>
</dbReference>
<name>A0ACB7W3E6_DIOAL</name>
<sequence length="252" mass="28260">MGLAIILLSFLTHFTTSNAMDVHLLRPFSGIGDHPVTGVSCDSWRFAVETNNMRGWLTVPPTCENYIGNYMIGGHYRNDSAVVNAEAMKYVAGLELGSDGKDVWIFDIDETSLSNLPYYAHHGFGVEAYNDTSFNAWVRKSRAPALPESLKLYKRLMSLGIKVIFLSGRSEDTREATACNLKRVGYHTWEKLILRRNGDKSLAVMYKSGVRKTLVKQGYEIVGNIGDQWSDILGSPEGDRTFKLPDPMYYLS</sequence>
<dbReference type="EC" id="3.1.3.2" evidence="1"/>